<sequence length="202" mass="21996">MEHFQVPFMADALKSSIATFHTTKITVPDPTNFLFVGSIPKSMYMCVSAESKVMADYRNLPPTGPRQLTPEMQTALDAVDTLAKRGKKPDTKKQEKEGQSSQAATPKKHKVEHAATSPRKKRKVKKMAKKPKTTSPSDSDYVPSDHDHCKSAKGNDVHLEGSPRGDTPPHSPSLEVPLNDSIPIPPPSTPSHTTTPISIAPL</sequence>
<feature type="region of interest" description="Disordered" evidence="1">
    <location>
        <begin position="83"/>
        <end position="202"/>
    </location>
</feature>
<proteinExistence type="predicted"/>
<dbReference type="EMBL" id="OX465085">
    <property type="protein sequence ID" value="CAI9304193.1"/>
    <property type="molecule type" value="Genomic_DNA"/>
</dbReference>
<evidence type="ECO:0000313" key="2">
    <source>
        <dbReference type="EMBL" id="CAI9304193.1"/>
    </source>
</evidence>
<evidence type="ECO:0000256" key="1">
    <source>
        <dbReference type="SAM" id="MobiDB-lite"/>
    </source>
</evidence>
<dbReference type="Proteomes" id="UP001177003">
    <property type="component" value="Chromosome 9"/>
</dbReference>
<dbReference type="AlphaFoldDB" id="A0AA36A4A1"/>
<name>A0AA36A4A1_LACSI</name>
<accession>A0AA36A4A1</accession>
<evidence type="ECO:0000313" key="3">
    <source>
        <dbReference type="Proteomes" id="UP001177003"/>
    </source>
</evidence>
<feature type="compositionally biased region" description="Basic and acidic residues" evidence="1">
    <location>
        <begin position="88"/>
        <end position="98"/>
    </location>
</feature>
<feature type="compositionally biased region" description="Basic residues" evidence="1">
    <location>
        <begin position="118"/>
        <end position="132"/>
    </location>
</feature>
<gene>
    <name evidence="2" type="ORF">LSALG_LOCUS42593</name>
</gene>
<feature type="compositionally biased region" description="Low complexity" evidence="1">
    <location>
        <begin position="190"/>
        <end position="202"/>
    </location>
</feature>
<keyword evidence="3" id="KW-1185">Reference proteome</keyword>
<organism evidence="2 3">
    <name type="scientific">Lactuca saligna</name>
    <name type="common">Willowleaf lettuce</name>
    <dbReference type="NCBI Taxonomy" id="75948"/>
    <lineage>
        <taxon>Eukaryota</taxon>
        <taxon>Viridiplantae</taxon>
        <taxon>Streptophyta</taxon>
        <taxon>Embryophyta</taxon>
        <taxon>Tracheophyta</taxon>
        <taxon>Spermatophyta</taxon>
        <taxon>Magnoliopsida</taxon>
        <taxon>eudicotyledons</taxon>
        <taxon>Gunneridae</taxon>
        <taxon>Pentapetalae</taxon>
        <taxon>asterids</taxon>
        <taxon>campanulids</taxon>
        <taxon>Asterales</taxon>
        <taxon>Asteraceae</taxon>
        <taxon>Cichorioideae</taxon>
        <taxon>Cichorieae</taxon>
        <taxon>Lactucinae</taxon>
        <taxon>Lactuca</taxon>
    </lineage>
</organism>
<protein>
    <submittedName>
        <fullName evidence="2">Uncharacterized protein</fullName>
    </submittedName>
</protein>
<feature type="compositionally biased region" description="Basic and acidic residues" evidence="1">
    <location>
        <begin position="143"/>
        <end position="163"/>
    </location>
</feature>
<reference evidence="2" key="1">
    <citation type="submission" date="2023-04" db="EMBL/GenBank/DDBJ databases">
        <authorList>
            <person name="Vijverberg K."/>
            <person name="Xiong W."/>
            <person name="Schranz E."/>
        </authorList>
    </citation>
    <scope>NUCLEOTIDE SEQUENCE</scope>
</reference>